<evidence type="ECO:0000256" key="1">
    <source>
        <dbReference type="ARBA" id="ARBA00010873"/>
    </source>
</evidence>
<keyword evidence="5" id="KW-1185">Reference proteome</keyword>
<dbReference type="InterPro" id="IPR005053">
    <property type="entry name" value="MobA_MobL"/>
</dbReference>
<evidence type="ECO:0000256" key="2">
    <source>
        <dbReference type="ARBA" id="ARBA00022971"/>
    </source>
</evidence>
<protein>
    <submittedName>
        <fullName evidence="4">MobA/MobL family protein</fullName>
    </submittedName>
</protein>
<feature type="non-terminal residue" evidence="4">
    <location>
        <position position="107"/>
    </location>
</feature>
<dbReference type="Gene3D" id="3.30.930.30">
    <property type="match status" value="1"/>
</dbReference>
<gene>
    <name evidence="4" type="ORF">G6L72_26485</name>
</gene>
<sequence>MAIYHLSSKPVSRSGGRSAVAAIAYRTASLLVNERDGLVHDFTAKQGVDHCEIVLPDGIDATWALDRSVLWNAAEAAEKRCDARVAREFEIALPHELSEQERLSLTR</sequence>
<keyword evidence="2" id="KW-0184">Conjugation</keyword>
<evidence type="ECO:0000259" key="3">
    <source>
        <dbReference type="Pfam" id="PF03389"/>
    </source>
</evidence>
<feature type="domain" description="MobA/MobL protein" evidence="3">
    <location>
        <begin position="17"/>
        <end position="107"/>
    </location>
</feature>
<comment type="similarity">
    <text evidence="1">Belongs to the MobA/MobL family.</text>
</comment>
<comment type="caution">
    <text evidence="4">The sequence shown here is derived from an EMBL/GenBank/DDBJ whole genome shotgun (WGS) entry which is preliminary data.</text>
</comment>
<dbReference type="RefSeq" id="WP_174003625.1">
    <property type="nucleotide sequence ID" value="NZ_JAAMCP010000022.1"/>
</dbReference>
<proteinExistence type="inferred from homology"/>
<evidence type="ECO:0000313" key="4">
    <source>
        <dbReference type="EMBL" id="NTF40221.1"/>
    </source>
</evidence>
<reference evidence="4 5" key="1">
    <citation type="journal article" date="2020" name="Science">
        <title>Unexpected conservation and global transmission of agrobacterial virulence plasmids.</title>
        <authorList>
            <person name="Weisberg A.J."/>
            <person name="Davis E.W. 2nd"/>
            <person name="Tabima J."/>
            <person name="Belcher M.S."/>
            <person name="Miller M."/>
            <person name="Kuo C.H."/>
            <person name="Loper J.E."/>
            <person name="Grunwald N.J."/>
            <person name="Putnam M.L."/>
            <person name="Chang J.H."/>
        </authorList>
    </citation>
    <scope>NUCLEOTIDE SEQUENCE [LARGE SCALE GENOMIC DNA]</scope>
    <source>
        <strain evidence="4 5">A19/93</strain>
    </source>
</reference>
<dbReference type="EMBL" id="JAAMCP010000022">
    <property type="protein sequence ID" value="NTF40221.1"/>
    <property type="molecule type" value="Genomic_DNA"/>
</dbReference>
<name>A0ABX2JC13_9HYPH</name>
<organism evidence="4 5">
    <name type="scientific">Agrobacterium rubi</name>
    <dbReference type="NCBI Taxonomy" id="28099"/>
    <lineage>
        <taxon>Bacteria</taxon>
        <taxon>Pseudomonadati</taxon>
        <taxon>Pseudomonadota</taxon>
        <taxon>Alphaproteobacteria</taxon>
        <taxon>Hyphomicrobiales</taxon>
        <taxon>Rhizobiaceae</taxon>
        <taxon>Rhizobium/Agrobacterium group</taxon>
        <taxon>Agrobacterium</taxon>
    </lineage>
</organism>
<evidence type="ECO:0000313" key="5">
    <source>
        <dbReference type="Proteomes" id="UP000822331"/>
    </source>
</evidence>
<dbReference type="Pfam" id="PF03389">
    <property type="entry name" value="MobA_MobL"/>
    <property type="match status" value="1"/>
</dbReference>
<dbReference type="Proteomes" id="UP000822331">
    <property type="component" value="Unassembled WGS sequence"/>
</dbReference>
<accession>A0ABX2JC13</accession>